<dbReference type="EMBL" id="JAPNKA010000001">
    <property type="protein sequence ID" value="MCY1075525.1"/>
    <property type="molecule type" value="Genomic_DNA"/>
</dbReference>
<organism evidence="2 3">
    <name type="scientific">Archangium lansingense</name>
    <dbReference type="NCBI Taxonomy" id="2995310"/>
    <lineage>
        <taxon>Bacteria</taxon>
        <taxon>Pseudomonadati</taxon>
        <taxon>Myxococcota</taxon>
        <taxon>Myxococcia</taxon>
        <taxon>Myxococcales</taxon>
        <taxon>Cystobacterineae</taxon>
        <taxon>Archangiaceae</taxon>
        <taxon>Archangium</taxon>
    </lineage>
</organism>
<sequence length="419" mass="46437">MQPATITPADESAETPEQATPAPAQVPIFDAVPSRTAEGQRERDLLTLGGLYYQRAEFLGFQGSEGRTMQPVLPSLADVFIDIQPSDELRGFVRGRLLYDALDPVLSTPQVTLDQFWFRFGLGKRVFFTIGRQQLRWGSNKVWNPTDFLQEPNPRPLDALDLRTGVDMLKVNIPWEAMASNLWLIATADLKGPASQRLRYGGAVRAEVTLGPSELSLTAAFQQGRRPRYGLGWSVGVGPLDFNTEVALVRDSLARTWQLTGAGISERPYLGPQLLASGGVETTFRLGDVYRANVRLEGFYNALGYEDRPLLTWVHSTGDYRPLFFGRTYGLIQVRVDRRSQAEPGIGLSVMSNLSDRSYLARVDGGIGVLRDVNVQAYLEMPFGERGSEFLFEPDSTVAELPSSSHMLFRAGLGVTIRM</sequence>
<proteinExistence type="predicted"/>
<evidence type="ECO:0000313" key="3">
    <source>
        <dbReference type="Proteomes" id="UP001207654"/>
    </source>
</evidence>
<evidence type="ECO:0000313" key="2">
    <source>
        <dbReference type="EMBL" id="MCY1075525.1"/>
    </source>
</evidence>
<name>A0ABT4A1L2_9BACT</name>
<protein>
    <recommendedName>
        <fullName evidence="4">Porin</fullName>
    </recommendedName>
</protein>
<dbReference type="RefSeq" id="WP_267534456.1">
    <property type="nucleotide sequence ID" value="NZ_JAPNKA010000001.1"/>
</dbReference>
<accession>A0ABT4A1L2</accession>
<evidence type="ECO:0000256" key="1">
    <source>
        <dbReference type="SAM" id="MobiDB-lite"/>
    </source>
</evidence>
<comment type="caution">
    <text evidence="2">The sequence shown here is derived from an EMBL/GenBank/DDBJ whole genome shotgun (WGS) entry which is preliminary data.</text>
</comment>
<dbReference type="Proteomes" id="UP001207654">
    <property type="component" value="Unassembled WGS sequence"/>
</dbReference>
<feature type="region of interest" description="Disordered" evidence="1">
    <location>
        <begin position="1"/>
        <end position="23"/>
    </location>
</feature>
<gene>
    <name evidence="2" type="ORF">OV287_13620</name>
</gene>
<keyword evidence="3" id="KW-1185">Reference proteome</keyword>
<evidence type="ECO:0008006" key="4">
    <source>
        <dbReference type="Google" id="ProtNLM"/>
    </source>
</evidence>
<reference evidence="2 3" key="1">
    <citation type="submission" date="2022-11" db="EMBL/GenBank/DDBJ databases">
        <title>Minimal conservation of predation-associated metabolite biosynthetic gene clusters underscores biosynthetic potential of Myxococcota including descriptions for ten novel species: Archangium lansinium sp. nov., Myxococcus landrumus sp. nov., Nannocystis bai.</title>
        <authorList>
            <person name="Ahearne A."/>
            <person name="Stevens C."/>
            <person name="Phillips K."/>
        </authorList>
    </citation>
    <scope>NUCLEOTIDE SEQUENCE [LARGE SCALE GENOMIC DNA]</scope>
    <source>
        <strain evidence="2 3">MIWBW</strain>
    </source>
</reference>